<protein>
    <submittedName>
        <fullName evidence="3">Predicted dehydrogenase</fullName>
    </submittedName>
</protein>
<dbReference type="EMBL" id="FOYN01000003">
    <property type="protein sequence ID" value="SFR49241.1"/>
    <property type="molecule type" value="Genomic_DNA"/>
</dbReference>
<dbReference type="Pfam" id="PF02894">
    <property type="entry name" value="GFO_IDH_MocA_C"/>
    <property type="match status" value="1"/>
</dbReference>
<dbReference type="PANTHER" id="PTHR43377">
    <property type="entry name" value="BILIVERDIN REDUCTASE A"/>
    <property type="match status" value="1"/>
</dbReference>
<dbReference type="PANTHER" id="PTHR43377:SF1">
    <property type="entry name" value="BILIVERDIN REDUCTASE A"/>
    <property type="match status" value="1"/>
</dbReference>
<sequence length="328" mass="35395">MTDDAPLRVGVIGVGSMGAHHARVYAGSSAVDLVGVADDDWDRAKEIAEKHGTRALNRGTLLQAVDAVSVVVPTQFHASVVREALEADTHVLVEKPFVDDIATGRELISLADRKDLRLQVGHIERFNPAVRALGDVLPEMNVLAVDARRLGPPIDRDTADGVVEDLMIHDLDILLSLFDAEVDETFAAGIRSDPHVTATLRLDNGVLGTLTASRITHQKVRELAVTGRDCRVTVDYLTQSVKIHRHSLPGYVESNGDVRYRSESVVERPQVKNGEPLRGEIASFVSAVNEGTAPEVTGQDGLRVIELIREISEALDGPEAPVAKSGGR</sequence>
<dbReference type="Proteomes" id="UP000198932">
    <property type="component" value="Unassembled WGS sequence"/>
</dbReference>
<dbReference type="GO" id="GO:0000166">
    <property type="term" value="F:nucleotide binding"/>
    <property type="evidence" value="ECO:0007669"/>
    <property type="project" value="InterPro"/>
</dbReference>
<proteinExistence type="predicted"/>
<evidence type="ECO:0000313" key="4">
    <source>
        <dbReference type="Proteomes" id="UP000198932"/>
    </source>
</evidence>
<evidence type="ECO:0000313" key="3">
    <source>
        <dbReference type="EMBL" id="SFR49241.1"/>
    </source>
</evidence>
<accession>A0A1I6H4N4</accession>
<reference evidence="4" key="1">
    <citation type="submission" date="2016-10" db="EMBL/GenBank/DDBJ databases">
        <authorList>
            <person name="Varghese N."/>
            <person name="Submissions S."/>
        </authorList>
    </citation>
    <scope>NUCLEOTIDE SEQUENCE [LARGE SCALE GENOMIC DNA]</scope>
    <source>
        <strain evidence="4">RD 26</strain>
    </source>
</reference>
<gene>
    <name evidence="3" type="ORF">SAMN04487937_2427</name>
</gene>
<organism evidence="3 4">
    <name type="scientific">Halorubrum sodomense</name>
    <dbReference type="NCBI Taxonomy" id="35743"/>
    <lineage>
        <taxon>Archaea</taxon>
        <taxon>Methanobacteriati</taxon>
        <taxon>Methanobacteriota</taxon>
        <taxon>Stenosarchaea group</taxon>
        <taxon>Halobacteria</taxon>
        <taxon>Halobacteriales</taxon>
        <taxon>Haloferacaceae</taxon>
        <taxon>Halorubrum</taxon>
    </lineage>
</organism>
<evidence type="ECO:0000259" key="2">
    <source>
        <dbReference type="Pfam" id="PF02894"/>
    </source>
</evidence>
<dbReference type="InterPro" id="IPR051450">
    <property type="entry name" value="Gfo/Idh/MocA_Oxidoreductases"/>
</dbReference>
<dbReference type="SUPFAM" id="SSF55347">
    <property type="entry name" value="Glyceraldehyde-3-phosphate dehydrogenase-like, C-terminal domain"/>
    <property type="match status" value="1"/>
</dbReference>
<dbReference type="Pfam" id="PF01408">
    <property type="entry name" value="GFO_IDH_MocA"/>
    <property type="match status" value="1"/>
</dbReference>
<evidence type="ECO:0000259" key="1">
    <source>
        <dbReference type="Pfam" id="PF01408"/>
    </source>
</evidence>
<dbReference type="InterPro" id="IPR004104">
    <property type="entry name" value="Gfo/Idh/MocA-like_OxRdtase_C"/>
</dbReference>
<dbReference type="SUPFAM" id="SSF51735">
    <property type="entry name" value="NAD(P)-binding Rossmann-fold domains"/>
    <property type="match status" value="1"/>
</dbReference>
<dbReference type="RefSeq" id="WP_092922487.1">
    <property type="nucleotide sequence ID" value="NZ_FOYN01000003.1"/>
</dbReference>
<name>A0A1I6H4N4_HALSD</name>
<dbReference type="InterPro" id="IPR036291">
    <property type="entry name" value="NAD(P)-bd_dom_sf"/>
</dbReference>
<dbReference type="Gene3D" id="3.30.360.10">
    <property type="entry name" value="Dihydrodipicolinate Reductase, domain 2"/>
    <property type="match status" value="1"/>
</dbReference>
<feature type="domain" description="Gfo/Idh/MocA-like oxidoreductase N-terminal" evidence="1">
    <location>
        <begin position="7"/>
        <end position="122"/>
    </location>
</feature>
<dbReference type="AlphaFoldDB" id="A0A1I6H4N4"/>
<dbReference type="OrthoDB" id="25239at2157"/>
<feature type="domain" description="Gfo/Idh/MocA-like oxidoreductase C-terminal" evidence="2">
    <location>
        <begin position="156"/>
        <end position="311"/>
    </location>
</feature>
<dbReference type="STRING" id="35743.SAMN04487937_2427"/>
<keyword evidence="4" id="KW-1185">Reference proteome</keyword>
<dbReference type="InterPro" id="IPR000683">
    <property type="entry name" value="Gfo/Idh/MocA-like_OxRdtase_N"/>
</dbReference>
<dbReference type="Gene3D" id="3.40.50.720">
    <property type="entry name" value="NAD(P)-binding Rossmann-like Domain"/>
    <property type="match status" value="1"/>
</dbReference>